<evidence type="ECO:0000313" key="1">
    <source>
        <dbReference type="EMBL" id="TKY91793.1"/>
    </source>
</evidence>
<accession>A0AC61SAW8</accession>
<protein>
    <submittedName>
        <fullName evidence="1">4Fe-4S dicluster domain-containing protein</fullName>
    </submittedName>
</protein>
<organism evidence="1 2">
    <name type="scientific">Candidatus Methanomarinus sp</name>
    <dbReference type="NCBI Taxonomy" id="3386244"/>
    <lineage>
        <taxon>Archaea</taxon>
        <taxon>Methanobacteriati</taxon>
        <taxon>Methanobacteriota</taxon>
        <taxon>Stenosarchaea group</taxon>
        <taxon>Methanomicrobia</taxon>
        <taxon>Methanosarcinales</taxon>
        <taxon>ANME-2 cluster</taxon>
        <taxon>Candidatus Methanocomedenaceae</taxon>
        <taxon>Candidatus Methanomarinus</taxon>
    </lineage>
</organism>
<dbReference type="Proteomes" id="UP000315423">
    <property type="component" value="Unassembled WGS sequence"/>
</dbReference>
<gene>
    <name evidence="1" type="ORF">C5S46_04010</name>
</gene>
<evidence type="ECO:0000313" key="2">
    <source>
        <dbReference type="Proteomes" id="UP000315423"/>
    </source>
</evidence>
<name>A0AC61SAW8_9EURY</name>
<dbReference type="EMBL" id="QYBA01000130">
    <property type="protein sequence ID" value="TKY91793.1"/>
    <property type="molecule type" value="Genomic_DNA"/>
</dbReference>
<proteinExistence type="predicted"/>
<sequence>MDEDRYVVVIGCKRCGKCDNVCPTGALYKSDGIARIDYTKCTQCGKCVEICPNKALVFLD</sequence>
<reference evidence="1" key="1">
    <citation type="submission" date="2018-09" db="EMBL/GenBank/DDBJ databases">
        <title>A genomic encyclopedia of anaerobic methanotrophic archaea.</title>
        <authorList>
            <person name="Skennerton C.T."/>
            <person name="Chadwick G.L."/>
            <person name="Laso-Perez R."/>
            <person name="Leu A.O."/>
            <person name="Speth D.R."/>
            <person name="Yu H."/>
            <person name="Morgan-Lang C."/>
            <person name="Hatzenpichler R."/>
            <person name="Goudeau D."/>
            <person name="Malmstrom R."/>
            <person name="Woyke T."/>
            <person name="Hallam S."/>
            <person name="Tyson G.W."/>
            <person name="Wegener G."/>
            <person name="Boetius A."/>
            <person name="Orphan V.J."/>
        </authorList>
    </citation>
    <scope>NUCLEOTIDE SEQUENCE</scope>
    <source>
        <strain evidence="1">CONS3730D10UFb2</strain>
    </source>
</reference>
<comment type="caution">
    <text evidence="1">The sequence shown here is derived from an EMBL/GenBank/DDBJ whole genome shotgun (WGS) entry which is preliminary data.</text>
</comment>